<organism evidence="2">
    <name type="scientific">Riboviria sp</name>
    <dbReference type="NCBI Taxonomy" id="2585031"/>
    <lineage>
        <taxon>Viruses</taxon>
        <taxon>Riboviria</taxon>
    </lineage>
</organism>
<proteinExistence type="predicted"/>
<sequence length="575" mass="66539">MTTRKCDDVLRKEPNYSRQNTILTNDINTDLKRRKRISPYLLDMLNEPVISDKPVKKCKVARMTGHTTRKYSTKTRDLNSKSHKVITVTRPENRQVSVIQKVEEVQPKLTCKQRRKMRSSLRICLYNKANKGKTLLENKTWVEKITISDRDQVPEAIQQCYIPPPRKQSYERIVPGRVNLNTIDYEIHDNWTKLSDQDVGVKFSKRMTHNSDENALSKLFAEIRKEFSETELERKVREQVKDVTQTLLSTQNATVDRLIKEVVALREELNRANAEVASLKRKLEVIPEVEQQCSVVVPSTTIPTRLLPLKKRIIAEVSRADTTIVSEPEKVNPVIKKVTPKVIVSPKIDVKANVRVDDEKPSTSKQVLIKTNSEVASEIAKVQKPSEIVIKQKSDLTFESRVIPKIKETYTDKDIDMWIDFNLKNEDVRKKEILDSLIEDDKSFASLFDKHASPTQRLNFAKLGCESSRARINAQDINRFTWTKICAKHKTDAERKVECDKIRATLFRTLFFRKQAEFKKLNLGVVNPCLIGVNRWITKLLSLKTAEERIYFRTSWNNKVDAITIRLQNLAKQKC</sequence>
<name>A0A8K1HHG4_9VIRU</name>
<keyword evidence="1" id="KW-0175">Coiled coil</keyword>
<feature type="coiled-coil region" evidence="1">
    <location>
        <begin position="248"/>
        <end position="282"/>
    </location>
</feature>
<protein>
    <submittedName>
        <fullName evidence="2">Uncharacterized protein</fullName>
    </submittedName>
</protein>
<evidence type="ECO:0000256" key="1">
    <source>
        <dbReference type="SAM" id="Coils"/>
    </source>
</evidence>
<accession>A0A8K1HHG4</accession>
<reference evidence="2" key="1">
    <citation type="submission" date="2021-07" db="EMBL/GenBank/DDBJ databases">
        <title>Communication and adaptive evolution of viruses within giant pandas and their associated organisms in a local ecological environment.</title>
        <authorList>
            <person name="Zhao M."/>
            <person name="Liu S."/>
            <person name="Zhang W."/>
        </authorList>
    </citation>
    <scope>NUCLEOTIDE SEQUENCE</scope>
    <source>
        <strain evidence="2">Rpf279unRi02-12</strain>
    </source>
</reference>
<dbReference type="EMBL" id="MZ556244">
    <property type="protein sequence ID" value="UBJ26080.1"/>
    <property type="molecule type" value="Genomic_RNA"/>
</dbReference>
<evidence type="ECO:0000313" key="2">
    <source>
        <dbReference type="EMBL" id="UBJ26080.1"/>
    </source>
</evidence>